<name>A0A164ERN3_9CRUS</name>
<keyword evidence="2" id="KW-1185">Reference proteome</keyword>
<dbReference type="Proteomes" id="UP000076858">
    <property type="component" value="Unassembled WGS sequence"/>
</dbReference>
<dbReference type="AlphaFoldDB" id="A0A164ERN3"/>
<evidence type="ECO:0000313" key="1">
    <source>
        <dbReference type="EMBL" id="KZR97056.1"/>
    </source>
</evidence>
<organism evidence="1 2">
    <name type="scientific">Daphnia magna</name>
    <dbReference type="NCBI Taxonomy" id="35525"/>
    <lineage>
        <taxon>Eukaryota</taxon>
        <taxon>Metazoa</taxon>
        <taxon>Ecdysozoa</taxon>
        <taxon>Arthropoda</taxon>
        <taxon>Crustacea</taxon>
        <taxon>Branchiopoda</taxon>
        <taxon>Diplostraca</taxon>
        <taxon>Cladocera</taxon>
        <taxon>Anomopoda</taxon>
        <taxon>Daphniidae</taxon>
        <taxon>Daphnia</taxon>
    </lineage>
</organism>
<sequence length="77" mass="9039">RAVSSRVVFKLAITRNIHRCWGHSYCVVTLKQGRAMLRMMLRNLPRTYRKHKLAHLRWVGERARHSIEAIILALSCT</sequence>
<dbReference type="EMBL" id="LRGB01022791">
    <property type="protein sequence ID" value="KZR97056.1"/>
    <property type="molecule type" value="Genomic_DNA"/>
</dbReference>
<reference evidence="1 2" key="1">
    <citation type="submission" date="2016-03" db="EMBL/GenBank/DDBJ databases">
        <title>EvidentialGene: Evidence-directed Construction of Genes on Genomes.</title>
        <authorList>
            <person name="Gilbert D.G."/>
            <person name="Choi J.-H."/>
            <person name="Mockaitis K."/>
            <person name="Colbourne J."/>
            <person name="Pfrender M."/>
        </authorList>
    </citation>
    <scope>NUCLEOTIDE SEQUENCE [LARGE SCALE GENOMIC DNA]</scope>
    <source>
        <strain evidence="1 2">Xinb3</strain>
        <tissue evidence="1">Complete organism</tissue>
    </source>
</reference>
<evidence type="ECO:0000313" key="2">
    <source>
        <dbReference type="Proteomes" id="UP000076858"/>
    </source>
</evidence>
<proteinExistence type="predicted"/>
<accession>A0A164ERN3</accession>
<comment type="caution">
    <text evidence="1">The sequence shown here is derived from an EMBL/GenBank/DDBJ whole genome shotgun (WGS) entry which is preliminary data.</text>
</comment>
<gene>
    <name evidence="1" type="ORF">APZ42_008280</name>
</gene>
<protein>
    <submittedName>
        <fullName evidence="1">Uncharacterized protein</fullName>
    </submittedName>
</protein>
<feature type="non-terminal residue" evidence="1">
    <location>
        <position position="1"/>
    </location>
</feature>